<name>A0AAV4QK31_CAEEX</name>
<dbReference type="EMBL" id="BPLR01006395">
    <property type="protein sequence ID" value="GIY09520.1"/>
    <property type="molecule type" value="Genomic_DNA"/>
</dbReference>
<gene>
    <name evidence="1" type="ORF">CEXT_367791</name>
</gene>
<keyword evidence="2" id="KW-1185">Reference proteome</keyword>
<dbReference type="Proteomes" id="UP001054945">
    <property type="component" value="Unassembled WGS sequence"/>
</dbReference>
<sequence length="109" mass="12270">MQSCAFHAFTISSAEFGVMKMLLEVEALRRPMFFCRGSTFTLKYDKESTLKICLEASALGNTVKNSGMLPFLPLCLSSRLNPSCRNLSLISSERKSRSRLRIIIFSCFS</sequence>
<accession>A0AAV4QK31</accession>
<dbReference type="AlphaFoldDB" id="A0AAV4QK31"/>
<comment type="caution">
    <text evidence="1">The sequence shown here is derived from an EMBL/GenBank/DDBJ whole genome shotgun (WGS) entry which is preliminary data.</text>
</comment>
<organism evidence="1 2">
    <name type="scientific">Caerostris extrusa</name>
    <name type="common">Bark spider</name>
    <name type="synonym">Caerostris bankana</name>
    <dbReference type="NCBI Taxonomy" id="172846"/>
    <lineage>
        <taxon>Eukaryota</taxon>
        <taxon>Metazoa</taxon>
        <taxon>Ecdysozoa</taxon>
        <taxon>Arthropoda</taxon>
        <taxon>Chelicerata</taxon>
        <taxon>Arachnida</taxon>
        <taxon>Araneae</taxon>
        <taxon>Araneomorphae</taxon>
        <taxon>Entelegynae</taxon>
        <taxon>Araneoidea</taxon>
        <taxon>Araneidae</taxon>
        <taxon>Caerostris</taxon>
    </lineage>
</organism>
<protein>
    <submittedName>
        <fullName evidence="1">Uncharacterized protein</fullName>
    </submittedName>
</protein>
<evidence type="ECO:0000313" key="1">
    <source>
        <dbReference type="EMBL" id="GIY09520.1"/>
    </source>
</evidence>
<proteinExistence type="predicted"/>
<evidence type="ECO:0000313" key="2">
    <source>
        <dbReference type="Proteomes" id="UP001054945"/>
    </source>
</evidence>
<reference evidence="1 2" key="1">
    <citation type="submission" date="2021-06" db="EMBL/GenBank/DDBJ databases">
        <title>Caerostris extrusa draft genome.</title>
        <authorList>
            <person name="Kono N."/>
            <person name="Arakawa K."/>
        </authorList>
    </citation>
    <scope>NUCLEOTIDE SEQUENCE [LARGE SCALE GENOMIC DNA]</scope>
</reference>